<dbReference type="GO" id="GO:0005886">
    <property type="term" value="C:plasma membrane"/>
    <property type="evidence" value="ECO:0007669"/>
    <property type="project" value="UniProtKB-SubCell"/>
</dbReference>
<feature type="transmembrane region" description="Helical" evidence="6">
    <location>
        <begin position="193"/>
        <end position="215"/>
    </location>
</feature>
<proteinExistence type="predicted"/>
<evidence type="ECO:0000256" key="5">
    <source>
        <dbReference type="ARBA" id="ARBA00023136"/>
    </source>
</evidence>
<keyword evidence="3 6" id="KW-0812">Transmembrane</keyword>
<dbReference type="OrthoDB" id="8111405at2"/>
<feature type="transmembrane region" description="Helical" evidence="6">
    <location>
        <begin position="256"/>
        <end position="275"/>
    </location>
</feature>
<accession>A0A1Y5S0J1</accession>
<name>A0A1Y5S0J1_9PROT</name>
<dbReference type="InParanoid" id="A0A1Y5S0J1"/>
<evidence type="ECO:0000256" key="3">
    <source>
        <dbReference type="ARBA" id="ARBA00022692"/>
    </source>
</evidence>
<evidence type="ECO:0000256" key="2">
    <source>
        <dbReference type="ARBA" id="ARBA00022475"/>
    </source>
</evidence>
<evidence type="ECO:0000256" key="6">
    <source>
        <dbReference type="SAM" id="Phobius"/>
    </source>
</evidence>
<feature type="transmembrane region" description="Helical" evidence="6">
    <location>
        <begin position="66"/>
        <end position="85"/>
    </location>
</feature>
<reference evidence="7 8" key="1">
    <citation type="submission" date="2017-03" db="EMBL/GenBank/DDBJ databases">
        <authorList>
            <person name="Afonso C.L."/>
            <person name="Miller P.J."/>
            <person name="Scott M.A."/>
            <person name="Spackman E."/>
            <person name="Goraichik I."/>
            <person name="Dimitrov K.M."/>
            <person name="Suarez D.L."/>
            <person name="Swayne D.E."/>
        </authorList>
    </citation>
    <scope>NUCLEOTIDE SEQUENCE [LARGE SCALE GENOMIC DNA]</scope>
    <source>
        <strain evidence="7 8">CECT 7691</strain>
    </source>
</reference>
<evidence type="ECO:0008006" key="9">
    <source>
        <dbReference type="Google" id="ProtNLM"/>
    </source>
</evidence>
<keyword evidence="8" id="KW-1185">Reference proteome</keyword>
<evidence type="ECO:0000313" key="8">
    <source>
        <dbReference type="Proteomes" id="UP000193200"/>
    </source>
</evidence>
<sequence>MRASFWKLLIGFAVLALLVALLSRAELDGLDWRRVAIGALLAQPCILFGNLVQAWRHRLLVGSAQLPFPVALRAVILAAGLNLVLPARMSELLKVTYVTRHTGLDGTLVFSALVAERMSDIVFVLLLVAALPASLLPSGDWLVPALVVAGAFLLVVFHRRIAGVLTRLPDGRIRNALLSFAGHYAARMRSPRFPVAVLLGIVALGGGLAAFHLFLDHALDGALPLTGSLAVFLGGILGGTVAVLPGAVGSYHAATALVLAAYGVPAGEALALSVVLHLLQYMLFLPLALAIAAFQPTGLKEALAAARGMLRRPADPASRQ</sequence>
<comment type="subcellular location">
    <subcellularLocation>
        <location evidence="1">Cell membrane</location>
        <topology evidence="1">Multi-pass membrane protein</topology>
    </subcellularLocation>
</comment>
<dbReference type="InterPro" id="IPR022791">
    <property type="entry name" value="L-PG_synthase/AglD"/>
</dbReference>
<evidence type="ECO:0000256" key="1">
    <source>
        <dbReference type="ARBA" id="ARBA00004651"/>
    </source>
</evidence>
<gene>
    <name evidence="7" type="ORF">OCH7691_01024</name>
</gene>
<keyword evidence="4 6" id="KW-1133">Transmembrane helix</keyword>
<dbReference type="RefSeq" id="WP_085882290.1">
    <property type="nucleotide sequence ID" value="NZ_FWFR01000001.1"/>
</dbReference>
<keyword evidence="5 6" id="KW-0472">Membrane</keyword>
<dbReference type="PANTHER" id="PTHR39087:SF2">
    <property type="entry name" value="UPF0104 MEMBRANE PROTEIN MJ1595"/>
    <property type="match status" value="1"/>
</dbReference>
<feature type="transmembrane region" description="Helical" evidence="6">
    <location>
        <begin position="141"/>
        <end position="157"/>
    </location>
</feature>
<protein>
    <recommendedName>
        <fullName evidence="9">Flippase-like domain-containing protein</fullName>
    </recommendedName>
</protein>
<dbReference type="Proteomes" id="UP000193200">
    <property type="component" value="Unassembled WGS sequence"/>
</dbReference>
<organism evidence="7 8">
    <name type="scientific">Oceanibacterium hippocampi</name>
    <dbReference type="NCBI Taxonomy" id="745714"/>
    <lineage>
        <taxon>Bacteria</taxon>
        <taxon>Pseudomonadati</taxon>
        <taxon>Pseudomonadota</taxon>
        <taxon>Alphaproteobacteria</taxon>
        <taxon>Sneathiellales</taxon>
        <taxon>Sneathiellaceae</taxon>
        <taxon>Oceanibacterium</taxon>
    </lineage>
</organism>
<feature type="transmembrane region" description="Helical" evidence="6">
    <location>
        <begin position="221"/>
        <end position="244"/>
    </location>
</feature>
<keyword evidence="2" id="KW-1003">Cell membrane</keyword>
<feature type="transmembrane region" description="Helical" evidence="6">
    <location>
        <begin position="106"/>
        <end position="129"/>
    </location>
</feature>
<dbReference type="Pfam" id="PF03706">
    <property type="entry name" value="LPG_synthase_TM"/>
    <property type="match status" value="1"/>
</dbReference>
<evidence type="ECO:0000256" key="4">
    <source>
        <dbReference type="ARBA" id="ARBA00022989"/>
    </source>
</evidence>
<dbReference type="AlphaFoldDB" id="A0A1Y5S0J1"/>
<evidence type="ECO:0000313" key="7">
    <source>
        <dbReference type="EMBL" id="SLN29683.1"/>
    </source>
</evidence>
<dbReference type="EMBL" id="FWFR01000001">
    <property type="protein sequence ID" value="SLN29683.1"/>
    <property type="molecule type" value="Genomic_DNA"/>
</dbReference>
<dbReference type="PANTHER" id="PTHR39087">
    <property type="entry name" value="UPF0104 MEMBRANE PROTEIN MJ1595"/>
    <property type="match status" value="1"/>
</dbReference>